<dbReference type="InterPro" id="IPR019024">
    <property type="entry name" value="RNase_H2_suB_wHTH"/>
</dbReference>
<reference evidence="3" key="2">
    <citation type="journal article" date="2015" name="Data Brief">
        <title>Shoot transcriptome of the giant reed, Arundo donax.</title>
        <authorList>
            <person name="Barrero R.A."/>
            <person name="Guerrero F.D."/>
            <person name="Moolhuijzen P."/>
            <person name="Goolsby J.A."/>
            <person name="Tidwell J."/>
            <person name="Bellgard S.E."/>
            <person name="Bellgard M.I."/>
        </authorList>
    </citation>
    <scope>NUCLEOTIDE SEQUENCE</scope>
    <source>
        <tissue evidence="3">Shoot tissue taken approximately 20 cm above the soil surface</tissue>
    </source>
</reference>
<dbReference type="AlphaFoldDB" id="A0A0A9F9E3"/>
<feature type="domain" description="Ribonuclease H2 subunit B wHTH" evidence="2">
    <location>
        <begin position="13"/>
        <end position="73"/>
    </location>
</feature>
<dbReference type="PANTHER" id="PTHR13383:SF11">
    <property type="entry name" value="RIBONUCLEASE H2 SUBUNIT B"/>
    <property type="match status" value="1"/>
</dbReference>
<dbReference type="InterPro" id="IPR040456">
    <property type="entry name" value="RNase_H2_suB"/>
</dbReference>
<dbReference type="PANTHER" id="PTHR13383">
    <property type="entry name" value="RIBONUCLEASE H2 SUBUNIT B"/>
    <property type="match status" value="1"/>
</dbReference>
<organism evidence="3">
    <name type="scientific">Arundo donax</name>
    <name type="common">Giant reed</name>
    <name type="synonym">Donax arundinaceus</name>
    <dbReference type="NCBI Taxonomy" id="35708"/>
    <lineage>
        <taxon>Eukaryota</taxon>
        <taxon>Viridiplantae</taxon>
        <taxon>Streptophyta</taxon>
        <taxon>Embryophyta</taxon>
        <taxon>Tracheophyta</taxon>
        <taxon>Spermatophyta</taxon>
        <taxon>Magnoliopsida</taxon>
        <taxon>Liliopsida</taxon>
        <taxon>Poales</taxon>
        <taxon>Poaceae</taxon>
        <taxon>PACMAD clade</taxon>
        <taxon>Arundinoideae</taxon>
        <taxon>Arundineae</taxon>
        <taxon>Arundo</taxon>
    </lineage>
</organism>
<feature type="compositionally biased region" description="Basic and acidic residues" evidence="1">
    <location>
        <begin position="164"/>
        <end position="178"/>
    </location>
</feature>
<proteinExistence type="predicted"/>
<dbReference type="Pfam" id="PF09468">
    <property type="entry name" value="RNase_H2-Ydr279"/>
    <property type="match status" value="1"/>
</dbReference>
<accession>A0A0A9F9E3</accession>
<feature type="region of interest" description="Disordered" evidence="1">
    <location>
        <begin position="136"/>
        <end position="187"/>
    </location>
</feature>
<reference evidence="3" key="1">
    <citation type="submission" date="2014-09" db="EMBL/GenBank/DDBJ databases">
        <authorList>
            <person name="Magalhaes I.L.F."/>
            <person name="Oliveira U."/>
            <person name="Santos F.R."/>
            <person name="Vidigal T.H.D.A."/>
            <person name="Brescovit A.D."/>
            <person name="Santos A.J."/>
        </authorList>
    </citation>
    <scope>NUCLEOTIDE SEQUENCE</scope>
    <source>
        <tissue evidence="3">Shoot tissue taken approximately 20 cm above the soil surface</tissue>
    </source>
</reference>
<dbReference type="Gene3D" id="1.10.20.120">
    <property type="match status" value="1"/>
</dbReference>
<protein>
    <recommendedName>
        <fullName evidence="2">Ribonuclease H2 subunit B wHTH domain-containing protein</fullName>
    </recommendedName>
</protein>
<dbReference type="GO" id="GO:0005654">
    <property type="term" value="C:nucleoplasm"/>
    <property type="evidence" value="ECO:0007669"/>
    <property type="project" value="TreeGrafter"/>
</dbReference>
<dbReference type="EMBL" id="GBRH01188934">
    <property type="protein sequence ID" value="JAE08962.1"/>
    <property type="molecule type" value="Transcribed_RNA"/>
</dbReference>
<evidence type="ECO:0000259" key="2">
    <source>
        <dbReference type="Pfam" id="PF09468"/>
    </source>
</evidence>
<sequence length="187" mass="20884">MSNGKDPGKFRQLDEILYVEGYPGYQQLMTVAGHHMELVCEVKEVANMKFFRLDDSKVLSWLCCKIQNLKEAFFKLGKNYAAQGEKELLKEAVQMIREYLKDEPWLTLLCKKLQLDVNEIVDATSKASEASFCVGSSPAPALPSESKVANGSAKSSKGRPAKKPKTEVGSKNIKDMFRRATRSGTRS</sequence>
<dbReference type="GO" id="GO:0032299">
    <property type="term" value="C:ribonuclease H2 complex"/>
    <property type="evidence" value="ECO:0007669"/>
    <property type="project" value="InterPro"/>
</dbReference>
<evidence type="ECO:0000256" key="1">
    <source>
        <dbReference type="SAM" id="MobiDB-lite"/>
    </source>
</evidence>
<dbReference type="GO" id="GO:0006401">
    <property type="term" value="P:RNA catabolic process"/>
    <property type="evidence" value="ECO:0007669"/>
    <property type="project" value="TreeGrafter"/>
</dbReference>
<evidence type="ECO:0000313" key="3">
    <source>
        <dbReference type="EMBL" id="JAE08962.1"/>
    </source>
</evidence>
<name>A0A0A9F9E3_ARUDO</name>